<feature type="compositionally biased region" description="Basic and acidic residues" evidence="1">
    <location>
        <begin position="270"/>
        <end position="281"/>
    </location>
</feature>
<feature type="region of interest" description="Disordered" evidence="1">
    <location>
        <begin position="108"/>
        <end position="281"/>
    </location>
</feature>
<dbReference type="Proteomes" id="UP001150879">
    <property type="component" value="Unassembled WGS sequence"/>
</dbReference>
<accession>A0A9W9IZM1</accession>
<feature type="compositionally biased region" description="Basic and acidic residues" evidence="1">
    <location>
        <begin position="167"/>
        <end position="177"/>
    </location>
</feature>
<feature type="compositionally biased region" description="Basic and acidic residues" evidence="1">
    <location>
        <begin position="200"/>
        <end position="225"/>
    </location>
</feature>
<feature type="compositionally biased region" description="Basic and acidic residues" evidence="1">
    <location>
        <begin position="132"/>
        <end position="141"/>
    </location>
</feature>
<sequence length="281" mass="32039">MVVECNKRDPSTSHLTVLLGKLGQITSLGTNCQIYLVVVLKTLAVLFLGFGGNLNAESDSEKSAVERIGQEYEEWCANDVFYQGWNDPDYWYQHSEWNVPNVDEDAMSRSVSKTSVRFEGDTSGRGSSTDQLPRDKLPEKKAPKKRKRSSAAKYTSVECKPCHKKTEKSGKEPEERNKKQRRKRQKKSESNQAEVQESPRANKMEANKRKFEEQESQERPEEAKLGNKKHKKQRLLETKPKEAGRGSPADLPNQKRKANDEGEVVTTAVKRREITGLRRET</sequence>
<comment type="caution">
    <text evidence="2">The sequence shown here is derived from an EMBL/GenBank/DDBJ whole genome shotgun (WGS) entry which is preliminary data.</text>
</comment>
<keyword evidence="3" id="KW-1185">Reference proteome</keyword>
<dbReference type="AlphaFoldDB" id="A0A9W9IZM1"/>
<organism evidence="2 3">
    <name type="scientific">Penicillium cf. griseofulvum</name>
    <dbReference type="NCBI Taxonomy" id="2972120"/>
    <lineage>
        <taxon>Eukaryota</taxon>
        <taxon>Fungi</taxon>
        <taxon>Dikarya</taxon>
        <taxon>Ascomycota</taxon>
        <taxon>Pezizomycotina</taxon>
        <taxon>Eurotiomycetes</taxon>
        <taxon>Eurotiomycetidae</taxon>
        <taxon>Eurotiales</taxon>
        <taxon>Aspergillaceae</taxon>
        <taxon>Penicillium</taxon>
    </lineage>
</organism>
<name>A0A9W9IZM1_9EURO</name>
<reference evidence="2" key="1">
    <citation type="submission" date="2022-11" db="EMBL/GenBank/DDBJ databases">
        <authorList>
            <person name="Petersen C."/>
        </authorList>
    </citation>
    <scope>NUCLEOTIDE SEQUENCE</scope>
    <source>
        <strain evidence="2">IBT 16849</strain>
    </source>
</reference>
<dbReference type="EMBL" id="JAPQKP010000006">
    <property type="protein sequence ID" value="KAJ5185715.1"/>
    <property type="molecule type" value="Genomic_DNA"/>
</dbReference>
<proteinExistence type="predicted"/>
<dbReference type="OrthoDB" id="4368535at2759"/>
<gene>
    <name evidence="2" type="ORF">N7472_010555</name>
</gene>
<reference evidence="2" key="2">
    <citation type="journal article" date="2023" name="IMA Fungus">
        <title>Comparative genomic study of the Penicillium genus elucidates a diverse pangenome and 15 lateral gene transfer events.</title>
        <authorList>
            <person name="Petersen C."/>
            <person name="Sorensen T."/>
            <person name="Nielsen M.R."/>
            <person name="Sondergaard T.E."/>
            <person name="Sorensen J.L."/>
            <person name="Fitzpatrick D.A."/>
            <person name="Frisvad J.C."/>
            <person name="Nielsen K.L."/>
        </authorList>
    </citation>
    <scope>NUCLEOTIDE SEQUENCE</scope>
    <source>
        <strain evidence="2">IBT 16849</strain>
    </source>
</reference>
<evidence type="ECO:0000313" key="3">
    <source>
        <dbReference type="Proteomes" id="UP001150879"/>
    </source>
</evidence>
<evidence type="ECO:0000313" key="2">
    <source>
        <dbReference type="EMBL" id="KAJ5185715.1"/>
    </source>
</evidence>
<feature type="compositionally biased region" description="Basic and acidic residues" evidence="1">
    <location>
        <begin position="234"/>
        <end position="244"/>
    </location>
</feature>
<protein>
    <submittedName>
        <fullName evidence="2">Uncharacterized protein</fullName>
    </submittedName>
</protein>
<evidence type="ECO:0000256" key="1">
    <source>
        <dbReference type="SAM" id="MobiDB-lite"/>
    </source>
</evidence>